<dbReference type="EMBL" id="CM042887">
    <property type="protein sequence ID" value="KAI4329579.1"/>
    <property type="molecule type" value="Genomic_DNA"/>
</dbReference>
<reference evidence="2" key="1">
    <citation type="journal article" date="2023" name="Front. Plant Sci.">
        <title>Chromosomal-level genome assembly of Melastoma candidum provides insights into trichome evolution.</title>
        <authorList>
            <person name="Zhong Y."/>
            <person name="Wu W."/>
            <person name="Sun C."/>
            <person name="Zou P."/>
            <person name="Liu Y."/>
            <person name="Dai S."/>
            <person name="Zhou R."/>
        </authorList>
    </citation>
    <scope>NUCLEOTIDE SEQUENCE [LARGE SCALE GENOMIC DNA]</scope>
</reference>
<gene>
    <name evidence="1" type="ORF">MLD38_027952</name>
</gene>
<sequence>MDEEAEIIISPGWEYAASAIADHHSPAMGERAASFPPVALVCGPQNSGKSTFSRHLLNVLLRRYKRVAYLDPDVGQPEFTPPGLLSLTIVEKPISDMKRPCLKTPERCLFFGDTSAKRNPDLYLECMFALSDYYQLKCHSQNCTVDEMPLIVNTPGWVKGIGYNVLVRMLKRLPITHVVKINISAENKNIPSGKFWLDGDGNDSIQLIEIEPPRQDHLNRSILTAKDGSLIRDVRLLAYFRQCFPSNSDITKIKELARALAALPPYEVPIASIKIKHLHMQVPRREVFYSLNGSIVGLGVSSMGTDDLPFSVGLGIVRGIDLMKGLLYVITPIPLQILEEVDILLQGFIETPTSLLQVKGYLSPYISLDAVPTT</sequence>
<comment type="caution">
    <text evidence="1">The sequence shown here is derived from an EMBL/GenBank/DDBJ whole genome shotgun (WGS) entry which is preliminary data.</text>
</comment>
<protein>
    <submittedName>
        <fullName evidence="1">Uncharacterized protein</fullName>
    </submittedName>
</protein>
<keyword evidence="2" id="KW-1185">Reference proteome</keyword>
<proteinExistence type="predicted"/>
<evidence type="ECO:0000313" key="1">
    <source>
        <dbReference type="EMBL" id="KAI4329579.1"/>
    </source>
</evidence>
<accession>A0ACB9MZN1</accession>
<dbReference type="Proteomes" id="UP001057402">
    <property type="component" value="Chromosome 8"/>
</dbReference>
<name>A0ACB9MZN1_9MYRT</name>
<evidence type="ECO:0000313" key="2">
    <source>
        <dbReference type="Proteomes" id="UP001057402"/>
    </source>
</evidence>
<organism evidence="1 2">
    <name type="scientific">Melastoma candidum</name>
    <dbReference type="NCBI Taxonomy" id="119954"/>
    <lineage>
        <taxon>Eukaryota</taxon>
        <taxon>Viridiplantae</taxon>
        <taxon>Streptophyta</taxon>
        <taxon>Embryophyta</taxon>
        <taxon>Tracheophyta</taxon>
        <taxon>Spermatophyta</taxon>
        <taxon>Magnoliopsida</taxon>
        <taxon>eudicotyledons</taxon>
        <taxon>Gunneridae</taxon>
        <taxon>Pentapetalae</taxon>
        <taxon>rosids</taxon>
        <taxon>malvids</taxon>
        <taxon>Myrtales</taxon>
        <taxon>Melastomataceae</taxon>
        <taxon>Melastomatoideae</taxon>
        <taxon>Melastomateae</taxon>
        <taxon>Melastoma</taxon>
    </lineage>
</organism>